<keyword evidence="1" id="KW-0472">Membrane</keyword>
<feature type="transmembrane region" description="Helical" evidence="1">
    <location>
        <begin position="195"/>
        <end position="213"/>
    </location>
</feature>
<feature type="transmembrane region" description="Helical" evidence="1">
    <location>
        <begin position="294"/>
        <end position="321"/>
    </location>
</feature>
<feature type="transmembrane region" description="Helical" evidence="1">
    <location>
        <begin position="114"/>
        <end position="132"/>
    </location>
</feature>
<dbReference type="EMBL" id="LXEV01000021">
    <property type="protein sequence ID" value="OAT47142.1"/>
    <property type="molecule type" value="Genomic_DNA"/>
</dbReference>
<evidence type="ECO:0000313" key="2">
    <source>
        <dbReference type="EMBL" id="OAT47142.1"/>
    </source>
</evidence>
<organism evidence="2 3">
    <name type="scientific">Proteus hauseri ATCC 700826</name>
    <dbReference type="NCBI Taxonomy" id="1354271"/>
    <lineage>
        <taxon>Bacteria</taxon>
        <taxon>Pseudomonadati</taxon>
        <taxon>Pseudomonadota</taxon>
        <taxon>Gammaproteobacteria</taxon>
        <taxon>Enterobacterales</taxon>
        <taxon>Morganellaceae</taxon>
        <taxon>Proteus</taxon>
    </lineage>
</organism>
<gene>
    <name evidence="2" type="ORF">M997_1669</name>
</gene>
<name>A0AAJ3HSD9_PROHU</name>
<evidence type="ECO:0008006" key="4">
    <source>
        <dbReference type="Google" id="ProtNLM"/>
    </source>
</evidence>
<feature type="transmembrane region" description="Helical" evidence="1">
    <location>
        <begin position="44"/>
        <end position="67"/>
    </location>
</feature>
<protein>
    <recommendedName>
        <fullName evidence="4">Acetyltransferase</fullName>
    </recommendedName>
</protein>
<feature type="transmembrane region" description="Helical" evidence="1">
    <location>
        <begin position="139"/>
        <end position="156"/>
    </location>
</feature>
<reference evidence="2 3" key="1">
    <citation type="submission" date="2016-04" db="EMBL/GenBank/DDBJ databases">
        <title>ATOL: Assembling a taxonomically balanced genome-scale reconstruction of the evolutionary history of the Enterobacteriaceae.</title>
        <authorList>
            <person name="Plunkett G.III."/>
            <person name="Neeno-Eckwall E.C."/>
            <person name="Glasner J.D."/>
            <person name="Perna N.T."/>
        </authorList>
    </citation>
    <scope>NUCLEOTIDE SEQUENCE [LARGE SCALE GENOMIC DNA]</scope>
    <source>
        <strain evidence="2 3">ATCC 700826</strain>
    </source>
</reference>
<feature type="transmembrane region" description="Helical" evidence="1">
    <location>
        <begin position="21"/>
        <end position="38"/>
    </location>
</feature>
<dbReference type="Proteomes" id="UP000078250">
    <property type="component" value="Unassembled WGS sequence"/>
</dbReference>
<dbReference type="AlphaFoldDB" id="A0AAJ3HSD9"/>
<feature type="transmembrane region" description="Helical" evidence="1">
    <location>
        <begin position="233"/>
        <end position="255"/>
    </location>
</feature>
<sequence length="332" mass="38696">MKKEIKAPTSVRNNDQPYWPSLKLILSSLIVFSFYLNLVDKNKFSLLISIFDLTLIPMFVFIVAFMTKNITWETLRYNLLPSIIIYFTFQTVDMIPLYYSDEFNLKYYFFSPQSGVWFFLAIPIWQAFFLVLPKNIKSNNIILFLILIISLIVAYLTKKHLLNLSSFFSILLYFPFFIIAYFINDEKIALLRKKSIFTILCITILAIVLHFYQNNINDFVINITKADLNLSLFISYALNFIVSIILGSSIIYFSLSTDKYAKISNNALGIYLIHPIICFVFLRILAYFCIELNLLMIIILTLSTISIALLLALNSTIHWFIDPVLRTNKLKQ</sequence>
<feature type="transmembrane region" description="Helical" evidence="1">
    <location>
        <begin position="162"/>
        <end position="183"/>
    </location>
</feature>
<comment type="caution">
    <text evidence="2">The sequence shown here is derived from an EMBL/GenBank/DDBJ whole genome shotgun (WGS) entry which is preliminary data.</text>
</comment>
<evidence type="ECO:0000256" key="1">
    <source>
        <dbReference type="SAM" id="Phobius"/>
    </source>
</evidence>
<dbReference type="RefSeq" id="WP_064719652.1">
    <property type="nucleotide sequence ID" value="NZ_LXEV01000021.1"/>
</dbReference>
<keyword evidence="3" id="KW-1185">Reference proteome</keyword>
<feature type="transmembrane region" description="Helical" evidence="1">
    <location>
        <begin position="79"/>
        <end position="99"/>
    </location>
</feature>
<evidence type="ECO:0000313" key="3">
    <source>
        <dbReference type="Proteomes" id="UP000078250"/>
    </source>
</evidence>
<feature type="transmembrane region" description="Helical" evidence="1">
    <location>
        <begin position="267"/>
        <end position="288"/>
    </location>
</feature>
<keyword evidence="1" id="KW-0812">Transmembrane</keyword>
<keyword evidence="1" id="KW-1133">Transmembrane helix</keyword>
<accession>A0AAJ3HSD9</accession>
<proteinExistence type="predicted"/>